<reference evidence="1 2" key="1">
    <citation type="submission" date="2017-07" db="EMBL/GenBank/DDBJ databases">
        <title>Niveispirillum cyanobacteriorum sp. nov., isolated from cyanobacterial aggregates in a eutrophic lake.</title>
        <authorList>
            <person name="Cai H."/>
        </authorList>
    </citation>
    <scope>NUCLEOTIDE SEQUENCE [LARGE SCALE GENOMIC DNA]</scope>
    <source>
        <strain evidence="2">TH1-14</strain>
    </source>
</reference>
<evidence type="ECO:0000313" key="1">
    <source>
        <dbReference type="EMBL" id="OYQ37702.1"/>
    </source>
</evidence>
<name>A0A255Z8E4_9PROT</name>
<protein>
    <submittedName>
        <fullName evidence="1">Uncharacterized protein</fullName>
    </submittedName>
</protein>
<accession>A0A255Z8E4</accession>
<dbReference type="AlphaFoldDB" id="A0A255Z8E4"/>
<keyword evidence="2" id="KW-1185">Reference proteome</keyword>
<sequence>MRLILNHYAFPAFQEGEQGILRFSNCCQYRLGETNDEGWYRGQCRYRQAAPEWGEFYELTGPDPLRDQPEDWITLGPDTDGMRHFLFYMKDETFECLASDWSFAPMIDNALYRVMGTQGG</sequence>
<comment type="caution">
    <text evidence="1">The sequence shown here is derived from an EMBL/GenBank/DDBJ whole genome shotgun (WGS) entry which is preliminary data.</text>
</comment>
<organism evidence="1 2">
    <name type="scientific">Niveispirillum lacus</name>
    <dbReference type="NCBI Taxonomy" id="1981099"/>
    <lineage>
        <taxon>Bacteria</taxon>
        <taxon>Pseudomonadati</taxon>
        <taxon>Pseudomonadota</taxon>
        <taxon>Alphaproteobacteria</taxon>
        <taxon>Rhodospirillales</taxon>
        <taxon>Azospirillaceae</taxon>
        <taxon>Niveispirillum</taxon>
    </lineage>
</organism>
<evidence type="ECO:0000313" key="2">
    <source>
        <dbReference type="Proteomes" id="UP000216998"/>
    </source>
</evidence>
<proteinExistence type="predicted"/>
<dbReference type="Proteomes" id="UP000216998">
    <property type="component" value="Unassembled WGS sequence"/>
</dbReference>
<gene>
    <name evidence="1" type="ORF">CHU95_00615</name>
</gene>
<dbReference type="EMBL" id="NOXU01000011">
    <property type="protein sequence ID" value="OYQ37702.1"/>
    <property type="molecule type" value="Genomic_DNA"/>
</dbReference>